<dbReference type="Gene3D" id="3.40.1730.10">
    <property type="entry name" value="pa0076 domain"/>
    <property type="match status" value="1"/>
</dbReference>
<name>A0A250B6U2_9GAMM</name>
<dbReference type="OrthoDB" id="9801841at2"/>
<dbReference type="PIRSF" id="PIRSF029287">
    <property type="entry name" value="UCP029287"/>
    <property type="match status" value="1"/>
</dbReference>
<dbReference type="InterPro" id="IPR038225">
    <property type="entry name" value="TagF_sf"/>
</dbReference>
<sequence>MSNEHPLSAHIGWYGKIPVAGDFLQRRLPDAVINHWAHWFHNGLANLQRSLPDSANQVFSSAPVWNFAVPATLGVPYVQLGCLLPARDRVGRHYPICALRLFTPEQWRNPQLNHAAQWYQQLGYTLLNGVRNGYSAEQIDRALLAIPALPAPPPESESDILAIIGDPSPERPGLGWQQAADCFDPAQYTSFWWTNQADGHPLYTHVHSGNLTVQLFALLFELNGWARAGRRGQYPQMFD</sequence>
<evidence type="ECO:0000313" key="1">
    <source>
        <dbReference type="EMBL" id="ATA21786.1"/>
    </source>
</evidence>
<protein>
    <submittedName>
        <fullName evidence="1">Protein phosphatase ImpM</fullName>
    </submittedName>
</protein>
<keyword evidence="2" id="KW-1185">Reference proteome</keyword>
<dbReference type="InterPro" id="IPR017748">
    <property type="entry name" value="TagF"/>
</dbReference>
<dbReference type="KEGG" id="gqu:AWC35_21975"/>
<dbReference type="Pfam" id="PF09867">
    <property type="entry name" value="TagF_N"/>
    <property type="match status" value="1"/>
</dbReference>
<proteinExistence type="predicted"/>
<gene>
    <name evidence="1" type="ORF">AWC35_21975</name>
</gene>
<organism evidence="1 2">
    <name type="scientific">Gibbsiella quercinecans</name>
    <dbReference type="NCBI Taxonomy" id="929813"/>
    <lineage>
        <taxon>Bacteria</taxon>
        <taxon>Pseudomonadati</taxon>
        <taxon>Pseudomonadota</taxon>
        <taxon>Gammaproteobacteria</taxon>
        <taxon>Enterobacterales</taxon>
        <taxon>Yersiniaceae</taxon>
        <taxon>Gibbsiella</taxon>
    </lineage>
</organism>
<dbReference type="AlphaFoldDB" id="A0A250B6U2"/>
<dbReference type="Proteomes" id="UP000217182">
    <property type="component" value="Chromosome"/>
</dbReference>
<dbReference type="EMBL" id="CP014136">
    <property type="protein sequence ID" value="ATA21786.1"/>
    <property type="molecule type" value="Genomic_DNA"/>
</dbReference>
<dbReference type="NCBIfam" id="TIGR03373">
    <property type="entry name" value="VI_minor_4"/>
    <property type="match status" value="1"/>
</dbReference>
<reference evidence="1 2" key="1">
    <citation type="submission" date="2016-01" db="EMBL/GenBank/DDBJ databases">
        <authorList>
            <person name="Oliw E.H."/>
        </authorList>
    </citation>
    <scope>NUCLEOTIDE SEQUENCE [LARGE SCALE GENOMIC DNA]</scope>
    <source>
        <strain evidence="1 2">FRB97</strain>
    </source>
</reference>
<evidence type="ECO:0000313" key="2">
    <source>
        <dbReference type="Proteomes" id="UP000217182"/>
    </source>
</evidence>
<accession>A0A250B6U2</accession>